<dbReference type="EMBL" id="CP111013">
    <property type="protein sequence ID" value="WAQ96008.1"/>
    <property type="molecule type" value="Genomic_DNA"/>
</dbReference>
<dbReference type="Proteomes" id="UP001164746">
    <property type="component" value="Chromosome 2"/>
</dbReference>
<protein>
    <submittedName>
        <fullName evidence="2">U585-like protein</fullName>
    </submittedName>
</protein>
<proteinExistence type="inferred from homology"/>
<dbReference type="PANTHER" id="PTHR20974:SF0">
    <property type="entry name" value="UPF0585 PROTEIN CG18661"/>
    <property type="match status" value="1"/>
</dbReference>
<dbReference type="Pfam" id="PF06080">
    <property type="entry name" value="DUF938"/>
    <property type="match status" value="2"/>
</dbReference>
<gene>
    <name evidence="2" type="ORF">MAR_028698</name>
</gene>
<dbReference type="SUPFAM" id="SSF53335">
    <property type="entry name" value="S-adenosyl-L-methionine-dependent methyltransferases"/>
    <property type="match status" value="1"/>
</dbReference>
<dbReference type="InterPro" id="IPR010342">
    <property type="entry name" value="DUF938"/>
</dbReference>
<reference evidence="2" key="1">
    <citation type="submission" date="2022-11" db="EMBL/GenBank/DDBJ databases">
        <title>Centuries of genome instability and evolution in soft-shell clam transmissible cancer (bioRxiv).</title>
        <authorList>
            <person name="Hart S.F.M."/>
            <person name="Yonemitsu M.A."/>
            <person name="Giersch R.M."/>
            <person name="Beal B.F."/>
            <person name="Arriagada G."/>
            <person name="Davis B.W."/>
            <person name="Ostrander E.A."/>
            <person name="Goff S.P."/>
            <person name="Metzger M.J."/>
        </authorList>
    </citation>
    <scope>NUCLEOTIDE SEQUENCE</scope>
    <source>
        <strain evidence="2">MELC-2E11</strain>
        <tissue evidence="2">Siphon/mantle</tissue>
    </source>
</reference>
<feature type="non-terminal residue" evidence="2">
    <location>
        <position position="177"/>
    </location>
</feature>
<keyword evidence="3" id="KW-1185">Reference proteome</keyword>
<dbReference type="PANTHER" id="PTHR20974">
    <property type="entry name" value="UPF0585 PROTEIN CG18661"/>
    <property type="match status" value="1"/>
</dbReference>
<comment type="similarity">
    <text evidence="1">Belongs to the UPF0585 family.</text>
</comment>
<dbReference type="InterPro" id="IPR029063">
    <property type="entry name" value="SAM-dependent_MTases_sf"/>
</dbReference>
<organism evidence="2 3">
    <name type="scientific">Mya arenaria</name>
    <name type="common">Soft-shell clam</name>
    <dbReference type="NCBI Taxonomy" id="6604"/>
    <lineage>
        <taxon>Eukaryota</taxon>
        <taxon>Metazoa</taxon>
        <taxon>Spiralia</taxon>
        <taxon>Lophotrochozoa</taxon>
        <taxon>Mollusca</taxon>
        <taxon>Bivalvia</taxon>
        <taxon>Autobranchia</taxon>
        <taxon>Heteroconchia</taxon>
        <taxon>Euheterodonta</taxon>
        <taxon>Imparidentia</taxon>
        <taxon>Neoheterodontei</taxon>
        <taxon>Myida</taxon>
        <taxon>Myoidea</taxon>
        <taxon>Myidae</taxon>
        <taxon>Mya</taxon>
    </lineage>
</organism>
<feature type="non-terminal residue" evidence="2">
    <location>
        <position position="1"/>
    </location>
</feature>
<evidence type="ECO:0000256" key="1">
    <source>
        <dbReference type="ARBA" id="ARBA00008308"/>
    </source>
</evidence>
<evidence type="ECO:0000313" key="3">
    <source>
        <dbReference type="Proteomes" id="UP001164746"/>
    </source>
</evidence>
<evidence type="ECO:0000313" key="2">
    <source>
        <dbReference type="EMBL" id="WAQ96008.1"/>
    </source>
</evidence>
<name>A0ABY7DGF2_MYAAR</name>
<sequence>APAADRNKGAILEVLLKYLGNPESFMGNVLEIASGTGQHLGNVQQPLKIDITAPVTSWPGDITAGSYDVIYNANMGLFNFAGYLLKEGGMLITYGPYAENGVLKPDSNVQDPSWGIRDIKDLAELGRKNGITLVDKVEMPANNKTLIWKKTFEDLTLNVRDQALDRVYESAPYTSGK</sequence>
<accession>A0ABY7DGF2</accession>